<feature type="domain" description="DUF6968" evidence="1">
    <location>
        <begin position="15"/>
        <end position="73"/>
    </location>
</feature>
<dbReference type="EMBL" id="JADWOX010000001">
    <property type="protein sequence ID" value="MBI1682508.1"/>
    <property type="molecule type" value="Genomic_DNA"/>
</dbReference>
<name>A0ABS0SSG7_9CAUL</name>
<sequence>MIASLELEAIAPDGRRFPLTIGVGTPYLDDELMTWRCPVEVRPLHQKLIDQTGSDSLQALCLAMRLSKTLLEDFVARGGKLLMDGEVFRFEPYFGAWMETGASAPPKV</sequence>
<proteinExistence type="predicted"/>
<dbReference type="Proteomes" id="UP000639859">
    <property type="component" value="Unassembled WGS sequence"/>
</dbReference>
<gene>
    <name evidence="2" type="ORF">I4Q42_02380</name>
</gene>
<dbReference type="Pfam" id="PF22302">
    <property type="entry name" value="DUF6968"/>
    <property type="match status" value="1"/>
</dbReference>
<keyword evidence="3" id="KW-1185">Reference proteome</keyword>
<reference evidence="2 3" key="1">
    <citation type="submission" date="2020-11" db="EMBL/GenBank/DDBJ databases">
        <title>genome sequence of strain KACC 18849.</title>
        <authorList>
            <person name="Gao J."/>
            <person name="Zhang X."/>
        </authorList>
    </citation>
    <scope>NUCLEOTIDE SEQUENCE [LARGE SCALE GENOMIC DNA]</scope>
    <source>
        <strain evidence="2 3">KACC 18849</strain>
    </source>
</reference>
<comment type="caution">
    <text evidence="2">The sequence shown here is derived from an EMBL/GenBank/DDBJ whole genome shotgun (WGS) entry which is preliminary data.</text>
</comment>
<dbReference type="RefSeq" id="WP_198574452.1">
    <property type="nucleotide sequence ID" value="NZ_JADWOX010000001.1"/>
</dbReference>
<evidence type="ECO:0000259" key="1">
    <source>
        <dbReference type="Pfam" id="PF22302"/>
    </source>
</evidence>
<dbReference type="InterPro" id="IPR054241">
    <property type="entry name" value="DUF6968"/>
</dbReference>
<protein>
    <recommendedName>
        <fullName evidence="1">DUF6968 domain-containing protein</fullName>
    </recommendedName>
</protein>
<accession>A0ABS0SSG7</accession>
<evidence type="ECO:0000313" key="3">
    <source>
        <dbReference type="Proteomes" id="UP000639859"/>
    </source>
</evidence>
<evidence type="ECO:0000313" key="2">
    <source>
        <dbReference type="EMBL" id="MBI1682508.1"/>
    </source>
</evidence>
<organism evidence="2 3">
    <name type="scientific">Caulobacter hibisci</name>
    <dbReference type="NCBI Taxonomy" id="2035993"/>
    <lineage>
        <taxon>Bacteria</taxon>
        <taxon>Pseudomonadati</taxon>
        <taxon>Pseudomonadota</taxon>
        <taxon>Alphaproteobacteria</taxon>
        <taxon>Caulobacterales</taxon>
        <taxon>Caulobacteraceae</taxon>
        <taxon>Caulobacter</taxon>
    </lineage>
</organism>